<dbReference type="OrthoDB" id="329563at2759"/>
<organism evidence="8 9">
    <name type="scientific">Achlya hypogyna</name>
    <name type="common">Oomycete</name>
    <name type="synonym">Protoachlya hypogyna</name>
    <dbReference type="NCBI Taxonomy" id="1202772"/>
    <lineage>
        <taxon>Eukaryota</taxon>
        <taxon>Sar</taxon>
        <taxon>Stramenopiles</taxon>
        <taxon>Oomycota</taxon>
        <taxon>Saprolegniomycetes</taxon>
        <taxon>Saprolegniales</taxon>
        <taxon>Achlyaceae</taxon>
        <taxon>Achlya</taxon>
    </lineage>
</organism>
<sequence>MESCLTTAVKRFLAQSLFSSAVFLAERLVAENASEANIGLLAETYYRSGDGHRAIALLQNSDAARSPHNKYLLALCCYEAGRLTEAESALLASNHASVVSEPDHIPNGAAGLYLMGCICRRGNRPEHAIRYFTESLKKDPFLWSAFEGLCELGCDEPASTFFAPLQGKPSMPAPEPVRTAPTRPVGATFKLPVASAPTAASLQRARKPAVLGGKKAMSRTFTEKDRPLRAATDEAPSEGPRPPVPSQRQRGSGNQQVLQLLHDCGAAYQALCLFQCDVAVSRLQALPPAQLASAWAQQQLGRAYFEQANYPKAARIYAGVRELEPHRMAGMAIYSTVLYHLKQEVALSYLAQQVTAFDKRSSEAWFVAGNCFSLQKEHDTALVFFQRSQALQLDPCFTYAYTLCGHEYASNEDFEKAIGCYRHALRTDPRHYNAWYGLGSIYFRQEKWELAEYHFRRALAINPMSSILHCNLGMVLHAVGRNDEAIAALDKAQQLQPLNSTARFHKAKVLVAQQRFADALQELLGVRDAAPKESSVHFLLGKVAKKLGRVDDAMRHFNNALYFHPKDNHLIKAAIERLHLDDRDEDDDDDV</sequence>
<dbReference type="PROSITE" id="PS50293">
    <property type="entry name" value="TPR_REGION"/>
    <property type="match status" value="1"/>
</dbReference>
<dbReference type="GO" id="GO:0005737">
    <property type="term" value="C:cytoplasm"/>
    <property type="evidence" value="ECO:0007669"/>
    <property type="project" value="TreeGrafter"/>
</dbReference>
<reference evidence="8 9" key="1">
    <citation type="journal article" date="2014" name="Genome Biol. Evol.">
        <title>The secreted proteins of Achlya hypogyna and Thraustotheca clavata identify the ancestral oomycete secretome and reveal gene acquisitions by horizontal gene transfer.</title>
        <authorList>
            <person name="Misner I."/>
            <person name="Blouin N."/>
            <person name="Leonard G."/>
            <person name="Richards T.A."/>
            <person name="Lane C.E."/>
        </authorList>
    </citation>
    <scope>NUCLEOTIDE SEQUENCE [LARGE SCALE GENOMIC DNA]</scope>
    <source>
        <strain evidence="8 9">ATCC 48635</strain>
    </source>
</reference>
<dbReference type="SMART" id="SM00028">
    <property type="entry name" value="TPR"/>
    <property type="match status" value="7"/>
</dbReference>
<evidence type="ECO:0000313" key="8">
    <source>
        <dbReference type="EMBL" id="OQR91065.1"/>
    </source>
</evidence>
<gene>
    <name evidence="8" type="ORF">ACHHYP_05045</name>
</gene>
<dbReference type="Proteomes" id="UP000243579">
    <property type="component" value="Unassembled WGS sequence"/>
</dbReference>
<feature type="region of interest" description="Disordered" evidence="7">
    <location>
        <begin position="199"/>
        <end position="254"/>
    </location>
</feature>
<accession>A0A1V9YZA6</accession>
<dbReference type="GO" id="GO:0031145">
    <property type="term" value="P:anaphase-promoting complex-dependent catabolic process"/>
    <property type="evidence" value="ECO:0007669"/>
    <property type="project" value="TreeGrafter"/>
</dbReference>
<proteinExistence type="inferred from homology"/>
<keyword evidence="9" id="KW-1185">Reference proteome</keyword>
<keyword evidence="2" id="KW-0677">Repeat</keyword>
<name>A0A1V9YZA6_ACHHY</name>
<protein>
    <submittedName>
        <fullName evidence="8">Anaphase-promoting complex subunit</fullName>
    </submittedName>
</protein>
<evidence type="ECO:0000313" key="9">
    <source>
        <dbReference type="Proteomes" id="UP000243579"/>
    </source>
</evidence>
<feature type="repeat" description="TPR" evidence="6">
    <location>
        <begin position="432"/>
        <end position="465"/>
    </location>
</feature>
<dbReference type="GO" id="GO:0007091">
    <property type="term" value="P:metaphase/anaphase transition of mitotic cell cycle"/>
    <property type="evidence" value="ECO:0007669"/>
    <property type="project" value="TreeGrafter"/>
</dbReference>
<feature type="compositionally biased region" description="Basic and acidic residues" evidence="7">
    <location>
        <begin position="221"/>
        <end position="232"/>
    </location>
</feature>
<comment type="similarity">
    <text evidence="5">Belongs to the APC3/CDC27 family.</text>
</comment>
<feature type="repeat" description="TPR" evidence="6">
    <location>
        <begin position="398"/>
        <end position="431"/>
    </location>
</feature>
<dbReference type="STRING" id="1202772.A0A1V9YZA6"/>
<evidence type="ECO:0000256" key="4">
    <source>
        <dbReference type="ARBA" id="ARBA00023242"/>
    </source>
</evidence>
<dbReference type="SUPFAM" id="SSF48452">
    <property type="entry name" value="TPR-like"/>
    <property type="match status" value="2"/>
</dbReference>
<evidence type="ECO:0000256" key="1">
    <source>
        <dbReference type="ARBA" id="ARBA00004123"/>
    </source>
</evidence>
<comment type="caution">
    <text evidence="8">The sequence shown here is derived from an EMBL/GenBank/DDBJ whole genome shotgun (WGS) entry which is preliminary data.</text>
</comment>
<evidence type="ECO:0000256" key="3">
    <source>
        <dbReference type="ARBA" id="ARBA00022803"/>
    </source>
</evidence>
<dbReference type="Pfam" id="PF12895">
    <property type="entry name" value="ANAPC3"/>
    <property type="match status" value="1"/>
</dbReference>
<evidence type="ECO:0000256" key="6">
    <source>
        <dbReference type="PROSITE-ProRule" id="PRU00339"/>
    </source>
</evidence>
<dbReference type="InterPro" id="IPR019734">
    <property type="entry name" value="TPR_rpt"/>
</dbReference>
<dbReference type="Gene3D" id="1.25.40.10">
    <property type="entry name" value="Tetratricopeptide repeat domain"/>
    <property type="match status" value="5"/>
</dbReference>
<evidence type="ECO:0000256" key="5">
    <source>
        <dbReference type="ARBA" id="ARBA00038210"/>
    </source>
</evidence>
<dbReference type="PANTHER" id="PTHR12558">
    <property type="entry name" value="CELL DIVISION CYCLE 16,23,27"/>
    <property type="match status" value="1"/>
</dbReference>
<dbReference type="GO" id="GO:0016567">
    <property type="term" value="P:protein ubiquitination"/>
    <property type="evidence" value="ECO:0007669"/>
    <property type="project" value="TreeGrafter"/>
</dbReference>
<keyword evidence="4" id="KW-0539">Nucleus</keyword>
<comment type="subcellular location">
    <subcellularLocation>
        <location evidence="1">Nucleus</location>
    </subcellularLocation>
</comment>
<dbReference type="AlphaFoldDB" id="A0A1V9YZA6"/>
<dbReference type="FunFam" id="1.25.40.10:FF:000018">
    <property type="entry name" value="Cell division cycle protein 27 homolog B"/>
    <property type="match status" value="1"/>
</dbReference>
<dbReference type="Pfam" id="PF14559">
    <property type="entry name" value="TPR_19"/>
    <property type="match status" value="1"/>
</dbReference>
<dbReference type="EMBL" id="JNBR01000559">
    <property type="protein sequence ID" value="OQR91065.1"/>
    <property type="molecule type" value="Genomic_DNA"/>
</dbReference>
<dbReference type="GO" id="GO:0005680">
    <property type="term" value="C:anaphase-promoting complex"/>
    <property type="evidence" value="ECO:0007669"/>
    <property type="project" value="TreeGrafter"/>
</dbReference>
<feature type="repeat" description="TPR" evidence="6">
    <location>
        <begin position="534"/>
        <end position="567"/>
    </location>
</feature>
<feature type="repeat" description="TPR" evidence="6">
    <location>
        <begin position="466"/>
        <end position="499"/>
    </location>
</feature>
<evidence type="ECO:0000256" key="7">
    <source>
        <dbReference type="SAM" id="MobiDB-lite"/>
    </source>
</evidence>
<dbReference type="PROSITE" id="PS50005">
    <property type="entry name" value="TPR"/>
    <property type="match status" value="5"/>
</dbReference>
<evidence type="ECO:0000256" key="2">
    <source>
        <dbReference type="ARBA" id="ARBA00022737"/>
    </source>
</evidence>
<dbReference type="PANTHER" id="PTHR12558:SF13">
    <property type="entry name" value="CELL DIVISION CYCLE PROTEIN 27 HOMOLOG"/>
    <property type="match status" value="1"/>
</dbReference>
<keyword evidence="3 6" id="KW-0802">TPR repeat</keyword>
<dbReference type="InterPro" id="IPR011990">
    <property type="entry name" value="TPR-like_helical_dom_sf"/>
</dbReference>
<dbReference type="Pfam" id="PF13432">
    <property type="entry name" value="TPR_16"/>
    <property type="match status" value="1"/>
</dbReference>
<feature type="repeat" description="TPR" evidence="6">
    <location>
        <begin position="294"/>
        <end position="327"/>
    </location>
</feature>
<dbReference type="GO" id="GO:0051301">
    <property type="term" value="P:cell division"/>
    <property type="evidence" value="ECO:0007669"/>
    <property type="project" value="TreeGrafter"/>
</dbReference>